<evidence type="ECO:0000313" key="1">
    <source>
        <dbReference type="EMBL" id="SIQ99307.1"/>
    </source>
</evidence>
<gene>
    <name evidence="1" type="ORF">SAMN05878282_11255</name>
</gene>
<name>A0A1N6XAK4_AQUAC</name>
<proteinExistence type="predicted"/>
<evidence type="ECO:0000313" key="2">
    <source>
        <dbReference type="Proteomes" id="UP000185841"/>
    </source>
</evidence>
<accession>A0A1N6XAK4</accession>
<sequence length="150" mass="17041">MSKPYPHHHHPFHYANHDSLADLSFQAMLMVWYEVADMLRHQPPGTLLRYACGTLVMGVLNGELFMFDSPDVCPGDQSTDFNLFRPQDFEGIDEHEFDAIRKGLLDVLASRPVFTRIDPQVLAKAIEHNFRGSSTPEWRWDGACTPAKVG</sequence>
<organism evidence="1 2">
    <name type="scientific">Aquipseudomonas alcaligenes</name>
    <name type="common">Pseudomonas alcaligenes</name>
    <dbReference type="NCBI Taxonomy" id="43263"/>
    <lineage>
        <taxon>Bacteria</taxon>
        <taxon>Pseudomonadati</taxon>
        <taxon>Pseudomonadota</taxon>
        <taxon>Gammaproteobacteria</taxon>
        <taxon>Pseudomonadales</taxon>
        <taxon>Pseudomonadaceae</taxon>
        <taxon>Aquipseudomonas</taxon>
    </lineage>
</organism>
<protein>
    <submittedName>
        <fullName evidence="1">Uncharacterized protein</fullName>
    </submittedName>
</protein>
<reference evidence="1 2" key="1">
    <citation type="submission" date="2017-01" db="EMBL/GenBank/DDBJ databases">
        <authorList>
            <person name="Mah S.A."/>
            <person name="Swanson W.J."/>
            <person name="Moy G.W."/>
            <person name="Vacquier V.D."/>
        </authorList>
    </citation>
    <scope>NUCLEOTIDE SEQUENCE [LARGE SCALE GENOMIC DNA]</scope>
    <source>
        <strain evidence="1 2">RU36E</strain>
    </source>
</reference>
<dbReference type="AlphaFoldDB" id="A0A1N6XAK4"/>
<dbReference type="RefSeq" id="WP_076429299.1">
    <property type="nucleotide sequence ID" value="NZ_FTMP01000012.1"/>
</dbReference>
<dbReference type="EMBL" id="FTMP01000012">
    <property type="protein sequence ID" value="SIQ99307.1"/>
    <property type="molecule type" value="Genomic_DNA"/>
</dbReference>
<dbReference type="Proteomes" id="UP000185841">
    <property type="component" value="Unassembled WGS sequence"/>
</dbReference>